<dbReference type="Gene3D" id="3.30.540.10">
    <property type="entry name" value="Fructose-1,6-Bisphosphatase, subunit A, domain 1"/>
    <property type="match status" value="1"/>
</dbReference>
<keyword evidence="3 6" id="KW-0479">Metal-binding</keyword>
<evidence type="ECO:0000313" key="7">
    <source>
        <dbReference type="EMBL" id="SFZ73944.1"/>
    </source>
</evidence>
<feature type="binding site" evidence="6">
    <location>
        <position position="217"/>
    </location>
    <ligand>
        <name>Mg(2+)</name>
        <dbReference type="ChEBI" id="CHEBI:18420"/>
        <label>1</label>
        <note>catalytic</note>
    </ligand>
</feature>
<dbReference type="Proteomes" id="UP000186513">
    <property type="component" value="Unassembled WGS sequence"/>
</dbReference>
<sequence>MPFPNNESPMSAAADFLPLAHRLADAARAAILPYYRSRLAIDDKADASPVTLADRGAEQAMRALLAAELPGHGIIGEEFGRDREDAEWVWVLDPVDGTKSFIVGRPTFCTLIGLLHHGKPVLGIIDQPVLQERWVGVADQTSTLNGQAVHSSAITALGEARLGSTGTQYLPGQAGERFAALQAQCRFTVWGGDAYLYALLATGGYDLVVESGLKLHDFAALVPVVQGAGGLMTDWQGNALHKDSDGSVLVAATAELHAAAKALLA</sequence>
<dbReference type="Gene3D" id="3.40.190.80">
    <property type="match status" value="1"/>
</dbReference>
<dbReference type="GO" id="GO:0046872">
    <property type="term" value="F:metal ion binding"/>
    <property type="evidence" value="ECO:0007669"/>
    <property type="project" value="UniProtKB-KW"/>
</dbReference>
<gene>
    <name evidence="7" type="ORF">SAMN02745887_01047</name>
</gene>
<dbReference type="PANTHER" id="PTHR43200">
    <property type="entry name" value="PHOSPHATASE"/>
    <property type="match status" value="1"/>
</dbReference>
<evidence type="ECO:0000256" key="4">
    <source>
        <dbReference type="ARBA" id="ARBA00022801"/>
    </source>
</evidence>
<feature type="binding site" evidence="6">
    <location>
        <position position="93"/>
    </location>
    <ligand>
        <name>Mg(2+)</name>
        <dbReference type="ChEBI" id="CHEBI:18420"/>
        <label>2</label>
    </ligand>
</feature>
<dbReference type="STRING" id="1121279.SAMN02745887_01047"/>
<evidence type="ECO:0000256" key="6">
    <source>
        <dbReference type="PIRSR" id="PIRSR600760-2"/>
    </source>
</evidence>
<organism evidence="7 8">
    <name type="scientific">Chitinimonas taiwanensis DSM 18899</name>
    <dbReference type="NCBI Taxonomy" id="1121279"/>
    <lineage>
        <taxon>Bacteria</taxon>
        <taxon>Pseudomonadati</taxon>
        <taxon>Pseudomonadota</taxon>
        <taxon>Betaproteobacteria</taxon>
        <taxon>Neisseriales</taxon>
        <taxon>Chitinibacteraceae</taxon>
        <taxon>Chitinimonas</taxon>
    </lineage>
</organism>
<keyword evidence="5 6" id="KW-0460">Magnesium</keyword>
<dbReference type="CDD" id="cd01641">
    <property type="entry name" value="Bacterial_IMPase_like_1"/>
    <property type="match status" value="1"/>
</dbReference>
<dbReference type="InterPro" id="IPR000760">
    <property type="entry name" value="Inositol_monophosphatase-like"/>
</dbReference>
<dbReference type="SUPFAM" id="SSF56655">
    <property type="entry name" value="Carbohydrate phosphatase"/>
    <property type="match status" value="1"/>
</dbReference>
<dbReference type="EMBL" id="FPKR01000003">
    <property type="protein sequence ID" value="SFZ73944.1"/>
    <property type="molecule type" value="Genomic_DNA"/>
</dbReference>
<dbReference type="PANTHER" id="PTHR43200:SF6">
    <property type="entry name" value="3'(2'),5'-BISPHOSPHATE NUCLEOTIDASE"/>
    <property type="match status" value="1"/>
</dbReference>
<feature type="binding site" evidence="6">
    <location>
        <position position="96"/>
    </location>
    <ligand>
        <name>Mg(2+)</name>
        <dbReference type="ChEBI" id="CHEBI:18420"/>
        <label>1</label>
        <note>catalytic</note>
    </ligand>
</feature>
<dbReference type="GO" id="GO:0016791">
    <property type="term" value="F:phosphatase activity"/>
    <property type="evidence" value="ECO:0007669"/>
    <property type="project" value="UniProtKB-ARBA"/>
</dbReference>
<proteinExistence type="inferred from homology"/>
<evidence type="ECO:0000256" key="2">
    <source>
        <dbReference type="ARBA" id="ARBA00009759"/>
    </source>
</evidence>
<evidence type="ECO:0000256" key="1">
    <source>
        <dbReference type="ARBA" id="ARBA00001946"/>
    </source>
</evidence>
<dbReference type="Pfam" id="PF00459">
    <property type="entry name" value="Inositol_P"/>
    <property type="match status" value="1"/>
</dbReference>
<evidence type="ECO:0000313" key="8">
    <source>
        <dbReference type="Proteomes" id="UP000186513"/>
    </source>
</evidence>
<dbReference type="AlphaFoldDB" id="A0A1K2HAW3"/>
<evidence type="ECO:0000256" key="5">
    <source>
        <dbReference type="ARBA" id="ARBA00022842"/>
    </source>
</evidence>
<feature type="binding site" evidence="6">
    <location>
        <position position="77"/>
    </location>
    <ligand>
        <name>Mg(2+)</name>
        <dbReference type="ChEBI" id="CHEBI:18420"/>
        <label>1</label>
        <note>catalytic</note>
    </ligand>
</feature>
<keyword evidence="8" id="KW-1185">Reference proteome</keyword>
<name>A0A1K2HAW3_9NEIS</name>
<keyword evidence="4" id="KW-0378">Hydrolase</keyword>
<evidence type="ECO:0000256" key="3">
    <source>
        <dbReference type="ARBA" id="ARBA00022723"/>
    </source>
</evidence>
<dbReference type="InterPro" id="IPR051090">
    <property type="entry name" value="Inositol_monoP_superfamily"/>
</dbReference>
<dbReference type="PRINTS" id="PR00377">
    <property type="entry name" value="IMPHPHTASES"/>
</dbReference>
<comment type="cofactor">
    <cofactor evidence="1 6">
        <name>Mg(2+)</name>
        <dbReference type="ChEBI" id="CHEBI:18420"/>
    </cofactor>
</comment>
<dbReference type="FunFam" id="3.30.540.10:FF:000030">
    <property type="entry name" value="Inositol monophosphatase"/>
    <property type="match status" value="1"/>
</dbReference>
<comment type="similarity">
    <text evidence="2">Belongs to the inositol monophosphatase superfamily.</text>
</comment>
<accession>A0A1K2HAW3</accession>
<dbReference type="GO" id="GO:0000105">
    <property type="term" value="P:L-histidine biosynthetic process"/>
    <property type="evidence" value="ECO:0007669"/>
    <property type="project" value="TreeGrafter"/>
</dbReference>
<protein>
    <submittedName>
        <fullName evidence="7">Histidinol-phosphatase, inositol monophosphatase family</fullName>
    </submittedName>
</protein>
<reference evidence="7 8" key="1">
    <citation type="submission" date="2016-11" db="EMBL/GenBank/DDBJ databases">
        <authorList>
            <person name="Jaros S."/>
            <person name="Januszkiewicz K."/>
            <person name="Wedrychowicz H."/>
        </authorList>
    </citation>
    <scope>NUCLEOTIDE SEQUENCE [LARGE SCALE GENOMIC DNA]</scope>
    <source>
        <strain evidence="7 8">DSM 18899</strain>
    </source>
</reference>